<keyword evidence="3" id="KW-1185">Reference proteome</keyword>
<protein>
    <submittedName>
        <fullName evidence="2">Glycosyltransferase, group 1 family protein</fullName>
        <ecNumber evidence="2">2.4.-.-</ecNumber>
    </submittedName>
</protein>
<evidence type="ECO:0000313" key="2">
    <source>
        <dbReference type="EMBL" id="EEX49805.1"/>
    </source>
</evidence>
<dbReference type="OrthoDB" id="9815351at2"/>
<dbReference type="Proteomes" id="UP000005519">
    <property type="component" value="Unassembled WGS sequence"/>
</dbReference>
<dbReference type="InterPro" id="IPR028098">
    <property type="entry name" value="Glyco_trans_4-like_N"/>
</dbReference>
<gene>
    <name evidence="2" type="primary">icsA</name>
    <name evidence="2" type="ORF">HMPREF0621_1852</name>
</gene>
<proteinExistence type="predicted"/>
<dbReference type="AlphaFoldDB" id="C9PS78"/>
<dbReference type="PANTHER" id="PTHR45947:SF3">
    <property type="entry name" value="SULFOQUINOVOSYL TRANSFERASE SQD2"/>
    <property type="match status" value="1"/>
</dbReference>
<comment type="caution">
    <text evidence="2">The sequence shown here is derived from an EMBL/GenBank/DDBJ whole genome shotgun (WGS) entry which is preliminary data.</text>
</comment>
<organism evidence="2 3">
    <name type="scientific">Pasteurella dagmatis ATCC 43325</name>
    <dbReference type="NCBI Taxonomy" id="667128"/>
    <lineage>
        <taxon>Bacteria</taxon>
        <taxon>Pseudomonadati</taxon>
        <taxon>Pseudomonadota</taxon>
        <taxon>Gammaproteobacteria</taxon>
        <taxon>Pasteurellales</taxon>
        <taxon>Pasteurellaceae</taxon>
        <taxon>Pasteurella</taxon>
    </lineage>
</organism>
<name>C9PS78_9PAST</name>
<dbReference type="SUPFAM" id="SSF53756">
    <property type="entry name" value="UDP-Glycosyltransferase/glycogen phosphorylase"/>
    <property type="match status" value="1"/>
</dbReference>
<dbReference type="PANTHER" id="PTHR45947">
    <property type="entry name" value="SULFOQUINOVOSYL TRANSFERASE SQD2"/>
    <property type="match status" value="1"/>
</dbReference>
<dbReference type="Pfam" id="PF13692">
    <property type="entry name" value="Glyco_trans_1_4"/>
    <property type="match status" value="1"/>
</dbReference>
<dbReference type="STRING" id="667128.HMPREF0621_1852"/>
<dbReference type="HOGENOM" id="CLU_009583_2_2_6"/>
<sequence length="394" mass="43646">MRVAYICADPGIPVFGTKGASVHVQEVIKGMLKRGLEVTLFAQRLGGEVPEELKDIQVHALPTLSNHSAEDRARASLVANEGLEKILAESGPFDLVYERYSLWSRGGIAFAKKHQCVSILEVNAPLIEEQKKHRELPLEDEAQAVAEYVFSNVDAMVAVSPGVKHYLETFEKAKGKVHVIANGVDLVRFAPAAEENAKRLNTAVDLGEMNIPVVGFLGTLKPWHGVSVLVQAWSILRKRGYNTRLLIVGDGPQYELLNDEITKLGLAEYVQFTGAILPEDVPQWLAKMDVAVAPYPYMEQFYFSPLKIYEYMAAGLPIISTRVGHLETVVDDNHNGLLVEPDNPEKMADVIAQLFTDPVKAQKLGMMARLTAEQQHSWLSVVDRILEIARACQK</sequence>
<dbReference type="EMBL" id="ACZR01000018">
    <property type="protein sequence ID" value="EEX49805.1"/>
    <property type="molecule type" value="Genomic_DNA"/>
</dbReference>
<evidence type="ECO:0000259" key="1">
    <source>
        <dbReference type="Pfam" id="PF13439"/>
    </source>
</evidence>
<evidence type="ECO:0000313" key="3">
    <source>
        <dbReference type="Proteomes" id="UP000005519"/>
    </source>
</evidence>
<dbReference type="GO" id="GO:0016757">
    <property type="term" value="F:glycosyltransferase activity"/>
    <property type="evidence" value="ECO:0007669"/>
    <property type="project" value="UniProtKB-KW"/>
</dbReference>
<dbReference type="Pfam" id="PF13439">
    <property type="entry name" value="Glyco_transf_4"/>
    <property type="match status" value="1"/>
</dbReference>
<accession>C9PS78</accession>
<dbReference type="Gene3D" id="3.40.50.2000">
    <property type="entry name" value="Glycogen Phosphorylase B"/>
    <property type="match status" value="2"/>
</dbReference>
<dbReference type="InterPro" id="IPR050194">
    <property type="entry name" value="Glycosyltransferase_grp1"/>
</dbReference>
<dbReference type="RefSeq" id="WP_005762953.1">
    <property type="nucleotide sequence ID" value="NZ_GG704810.1"/>
</dbReference>
<reference evidence="2 3" key="1">
    <citation type="submission" date="2009-10" db="EMBL/GenBank/DDBJ databases">
        <authorList>
            <person name="Muzny D."/>
            <person name="Qin X."/>
            <person name="Deng J."/>
            <person name="Jiang H."/>
            <person name="Liu Y."/>
            <person name="Qu J."/>
            <person name="Song X.-Z."/>
            <person name="Zhang L."/>
            <person name="Thornton R."/>
            <person name="Coyle M."/>
            <person name="Francisco L."/>
            <person name="Jackson L."/>
            <person name="Javaid M."/>
            <person name="Korchina V."/>
            <person name="Kovar C."/>
            <person name="Mata R."/>
            <person name="Mathew T."/>
            <person name="Ngo R."/>
            <person name="Nguyen L."/>
            <person name="Nguyen N."/>
            <person name="Okwuonu G."/>
            <person name="Ongeri F."/>
            <person name="Pham C."/>
            <person name="Simmons D."/>
            <person name="Wilczek-Boney K."/>
            <person name="Hale W."/>
            <person name="Jakkamsetti A."/>
            <person name="Pham P."/>
            <person name="Ruth R."/>
            <person name="San Lucas F."/>
            <person name="Warren J."/>
            <person name="Zhang J."/>
            <person name="Zhao Z."/>
            <person name="Zhou C."/>
            <person name="Zhu D."/>
            <person name="Lee S."/>
            <person name="Bess C."/>
            <person name="Blankenburg K."/>
            <person name="Forbes L."/>
            <person name="Fu Q."/>
            <person name="Gubbala S."/>
            <person name="Hirani K."/>
            <person name="Jayaseelan J.C."/>
            <person name="Lara F."/>
            <person name="Munidasa M."/>
            <person name="Palculict T."/>
            <person name="Patil S."/>
            <person name="Pu L.-L."/>
            <person name="Saada N."/>
            <person name="Tang L."/>
            <person name="Weissenberger G."/>
            <person name="Zhu Y."/>
            <person name="Hemphill L."/>
            <person name="Shang Y."/>
            <person name="Youmans B."/>
            <person name="Ayvaz T."/>
            <person name="Ross M."/>
            <person name="Santibanez J."/>
            <person name="Aqrawi P."/>
            <person name="Gross S."/>
            <person name="Joshi V."/>
            <person name="Fowler G."/>
            <person name="Nazareth L."/>
            <person name="Reid J."/>
            <person name="Worley K."/>
            <person name="Petrosino J."/>
            <person name="Highlander S."/>
            <person name="Gibbs R."/>
        </authorList>
    </citation>
    <scope>NUCLEOTIDE SEQUENCE [LARGE SCALE GENOMIC DNA]</scope>
    <source>
        <strain evidence="2 3">ATCC 43325</strain>
    </source>
</reference>
<dbReference type="CDD" id="cd03801">
    <property type="entry name" value="GT4_PimA-like"/>
    <property type="match status" value="1"/>
</dbReference>
<keyword evidence="2" id="KW-0808">Transferase</keyword>
<feature type="domain" description="Glycosyltransferase subfamily 4-like N-terminal" evidence="1">
    <location>
        <begin position="19"/>
        <end position="187"/>
    </location>
</feature>
<dbReference type="EC" id="2.4.-.-" evidence="2"/>
<keyword evidence="2" id="KW-0328">Glycosyltransferase</keyword>